<evidence type="ECO:0000256" key="2">
    <source>
        <dbReference type="SAM" id="MobiDB-lite"/>
    </source>
</evidence>
<dbReference type="PANTHER" id="PTHR46696">
    <property type="entry name" value="P450, PUTATIVE (EUROFUNG)-RELATED"/>
    <property type="match status" value="1"/>
</dbReference>
<keyword evidence="4" id="KW-1185">Reference proteome</keyword>
<dbReference type="Proteomes" id="UP001501442">
    <property type="component" value="Unassembled WGS sequence"/>
</dbReference>
<evidence type="ECO:0000313" key="4">
    <source>
        <dbReference type="Proteomes" id="UP001501442"/>
    </source>
</evidence>
<reference evidence="4" key="1">
    <citation type="journal article" date="2019" name="Int. J. Syst. Evol. Microbiol.">
        <title>The Global Catalogue of Microorganisms (GCM) 10K type strain sequencing project: providing services to taxonomists for standard genome sequencing and annotation.</title>
        <authorList>
            <consortium name="The Broad Institute Genomics Platform"/>
            <consortium name="The Broad Institute Genome Sequencing Center for Infectious Disease"/>
            <person name="Wu L."/>
            <person name="Ma J."/>
        </authorList>
    </citation>
    <scope>NUCLEOTIDE SEQUENCE [LARGE SCALE GENOMIC DNA]</scope>
    <source>
        <strain evidence="4">JCM 17939</strain>
    </source>
</reference>
<dbReference type="InterPro" id="IPR002397">
    <property type="entry name" value="Cyt_P450_B"/>
</dbReference>
<comment type="similarity">
    <text evidence="1">Belongs to the cytochrome P450 family.</text>
</comment>
<protein>
    <submittedName>
        <fullName evidence="3">Cytochrome P450</fullName>
    </submittedName>
</protein>
<dbReference type="SUPFAM" id="SSF48264">
    <property type="entry name" value="Cytochrome P450"/>
    <property type="match status" value="1"/>
</dbReference>
<sequence length="424" mass="46532">MTELEPTAEATIRPLGPPSPVPPGAVRLYGSQYDMEDPARLYGELREEHGPVLPILLEGDVSAWLVVGYREVHQALSDSVLFARDSRRWNQWPNIPPDWPLMVLVGYQPGSILFSEGAAHKRRAQVMTDAMAEVDQFELRSRCERIADRLIDEFCLADEAELLSRFANRMPILALAGMFGLPESELHSVAEDVMSIIDGGEGSLEAYQRFAATLGSLVRLKRAEPGPDVASRMVHHPAMLTDEEITQDLLIMTIAGQDPTANWIGNTLRLMLVDDRFSLTLAGGRRSVGQAMNEVMWEESPAQNTFRWATRDNLLGGRQILAGDALVICLAGGNSDPLVHPDLGTGAESNHAHFSFGHGDHSCPYPAPELGEVIAQTSVEVLLDRLPDVRLAVPPNELEWRPSFRVRGLTSLPVRFSPTGPAGA</sequence>
<dbReference type="PANTHER" id="PTHR46696:SF1">
    <property type="entry name" value="CYTOCHROME P450 YJIB-RELATED"/>
    <property type="match status" value="1"/>
</dbReference>
<name>A0ABP8UTU4_9ACTN</name>
<organism evidence="3 4">
    <name type="scientific">Actinoallomurus vinaceus</name>
    <dbReference type="NCBI Taxonomy" id="1080074"/>
    <lineage>
        <taxon>Bacteria</taxon>
        <taxon>Bacillati</taxon>
        <taxon>Actinomycetota</taxon>
        <taxon>Actinomycetes</taxon>
        <taxon>Streptosporangiales</taxon>
        <taxon>Thermomonosporaceae</taxon>
        <taxon>Actinoallomurus</taxon>
    </lineage>
</organism>
<dbReference type="RefSeq" id="WP_345441231.1">
    <property type="nucleotide sequence ID" value="NZ_BAABHK010000021.1"/>
</dbReference>
<proteinExistence type="inferred from homology"/>
<dbReference type="CDD" id="cd20623">
    <property type="entry name" value="CYP_unk"/>
    <property type="match status" value="1"/>
</dbReference>
<dbReference type="InterPro" id="IPR036396">
    <property type="entry name" value="Cyt_P450_sf"/>
</dbReference>
<dbReference type="Gene3D" id="1.10.630.10">
    <property type="entry name" value="Cytochrome P450"/>
    <property type="match status" value="1"/>
</dbReference>
<gene>
    <name evidence="3" type="ORF">GCM10023196_093940</name>
</gene>
<feature type="region of interest" description="Disordered" evidence="2">
    <location>
        <begin position="1"/>
        <end position="22"/>
    </location>
</feature>
<accession>A0ABP8UTU4</accession>
<dbReference type="EMBL" id="BAABHK010000021">
    <property type="protein sequence ID" value="GAA4637979.1"/>
    <property type="molecule type" value="Genomic_DNA"/>
</dbReference>
<evidence type="ECO:0000256" key="1">
    <source>
        <dbReference type="ARBA" id="ARBA00010617"/>
    </source>
</evidence>
<comment type="caution">
    <text evidence="3">The sequence shown here is derived from an EMBL/GenBank/DDBJ whole genome shotgun (WGS) entry which is preliminary data.</text>
</comment>
<dbReference type="PRINTS" id="PR00359">
    <property type="entry name" value="BP450"/>
</dbReference>
<evidence type="ECO:0000313" key="3">
    <source>
        <dbReference type="EMBL" id="GAA4637979.1"/>
    </source>
</evidence>